<dbReference type="InterPro" id="IPR054221">
    <property type="entry name" value="DUF6941"/>
</dbReference>
<dbReference type="EMBL" id="MFCA01000025">
    <property type="protein sequence ID" value="OGE01784.1"/>
    <property type="molecule type" value="Genomic_DNA"/>
</dbReference>
<gene>
    <name evidence="1" type="ORF">A2196_02775</name>
</gene>
<name>A0A1F5HCA8_9BACT</name>
<evidence type="ECO:0000313" key="1">
    <source>
        <dbReference type="EMBL" id="OGE01784.1"/>
    </source>
</evidence>
<proteinExistence type="predicted"/>
<organism evidence="1 2">
    <name type="scientific">Candidatus Curtissbacteria bacterium RIFOXYA1_FULL_41_14</name>
    <dbReference type="NCBI Taxonomy" id="1797737"/>
    <lineage>
        <taxon>Bacteria</taxon>
        <taxon>Candidatus Curtissiibacteriota</taxon>
    </lineage>
</organism>
<sequence>MAKLSTELFVLCDHASVSQEQKLSIIGVFDQFFVANLPTTWPRMFLVAVLKGEPGQEYSLKLKLIPPEKGQPEFPAKELNLRLGQNGKANLLTELVNFPLQHAGLYRFEILADNQKVGELGFKVNKTTATYGGQDLAGKKVSN</sequence>
<evidence type="ECO:0000313" key="2">
    <source>
        <dbReference type="Proteomes" id="UP000176751"/>
    </source>
</evidence>
<dbReference type="Proteomes" id="UP000176751">
    <property type="component" value="Unassembled WGS sequence"/>
</dbReference>
<protein>
    <recommendedName>
        <fullName evidence="3">DUF4832 domain-containing protein</fullName>
    </recommendedName>
</protein>
<dbReference type="Pfam" id="PF22091">
    <property type="entry name" value="DUF6941"/>
    <property type="match status" value="1"/>
</dbReference>
<dbReference type="STRING" id="1797737.A2196_02775"/>
<accession>A0A1F5HCA8</accession>
<evidence type="ECO:0008006" key="3">
    <source>
        <dbReference type="Google" id="ProtNLM"/>
    </source>
</evidence>
<dbReference type="AlphaFoldDB" id="A0A1F5HCA8"/>
<reference evidence="1 2" key="1">
    <citation type="journal article" date="2016" name="Nat. Commun.">
        <title>Thousands of microbial genomes shed light on interconnected biogeochemical processes in an aquifer system.</title>
        <authorList>
            <person name="Anantharaman K."/>
            <person name="Brown C.T."/>
            <person name="Hug L.A."/>
            <person name="Sharon I."/>
            <person name="Castelle C.J."/>
            <person name="Probst A.J."/>
            <person name="Thomas B.C."/>
            <person name="Singh A."/>
            <person name="Wilkins M.J."/>
            <person name="Karaoz U."/>
            <person name="Brodie E.L."/>
            <person name="Williams K.H."/>
            <person name="Hubbard S.S."/>
            <person name="Banfield J.F."/>
        </authorList>
    </citation>
    <scope>NUCLEOTIDE SEQUENCE [LARGE SCALE GENOMIC DNA]</scope>
</reference>
<comment type="caution">
    <text evidence="1">The sequence shown here is derived from an EMBL/GenBank/DDBJ whole genome shotgun (WGS) entry which is preliminary data.</text>
</comment>